<dbReference type="Gene3D" id="3.30.450.40">
    <property type="match status" value="1"/>
</dbReference>
<evidence type="ECO:0000313" key="5">
    <source>
        <dbReference type="EMBL" id="RLQ82633.1"/>
    </source>
</evidence>
<dbReference type="Gene3D" id="3.30.70.270">
    <property type="match status" value="1"/>
</dbReference>
<dbReference type="SUPFAM" id="SSF55785">
    <property type="entry name" value="PYP-like sensor domain (PAS domain)"/>
    <property type="match status" value="1"/>
</dbReference>
<dbReference type="PROSITE" id="PS50112">
    <property type="entry name" value="PAS"/>
    <property type="match status" value="1"/>
</dbReference>
<keyword evidence="1" id="KW-0175">Coiled coil</keyword>
<dbReference type="SUPFAM" id="SSF55781">
    <property type="entry name" value="GAF domain-like"/>
    <property type="match status" value="1"/>
</dbReference>
<evidence type="ECO:0000313" key="6">
    <source>
        <dbReference type="Proteomes" id="UP000282460"/>
    </source>
</evidence>
<gene>
    <name evidence="5" type="ORF">D9V28_11780</name>
</gene>
<proteinExistence type="predicted"/>
<feature type="domain" description="GGDEF" evidence="4">
    <location>
        <begin position="343"/>
        <end position="478"/>
    </location>
</feature>
<protein>
    <submittedName>
        <fullName evidence="5">Sensor domain-containing diguanylate cyclase</fullName>
    </submittedName>
</protein>
<keyword evidence="6" id="KW-1185">Reference proteome</keyword>
<dbReference type="GO" id="GO:0006355">
    <property type="term" value="P:regulation of DNA-templated transcription"/>
    <property type="evidence" value="ECO:0007669"/>
    <property type="project" value="InterPro"/>
</dbReference>
<dbReference type="PROSITE" id="PS50887">
    <property type="entry name" value="GGDEF"/>
    <property type="match status" value="1"/>
</dbReference>
<reference evidence="5 6" key="1">
    <citation type="submission" date="2018-10" db="EMBL/GenBank/DDBJ databases">
        <authorList>
            <person name="Li J."/>
        </authorList>
    </citation>
    <scope>NUCLEOTIDE SEQUENCE [LARGE SCALE GENOMIC DNA]</scope>
    <source>
        <strain evidence="5 6">ZD1-4</strain>
    </source>
</reference>
<dbReference type="InterPro" id="IPR013767">
    <property type="entry name" value="PAS_fold"/>
</dbReference>
<dbReference type="InterPro" id="IPR035965">
    <property type="entry name" value="PAS-like_dom_sf"/>
</dbReference>
<dbReference type="FunFam" id="3.30.70.270:FF:000001">
    <property type="entry name" value="Diguanylate cyclase domain protein"/>
    <property type="match status" value="1"/>
</dbReference>
<dbReference type="InterPro" id="IPR029787">
    <property type="entry name" value="Nucleotide_cyclase"/>
</dbReference>
<dbReference type="Pfam" id="PF00990">
    <property type="entry name" value="GGDEF"/>
    <property type="match status" value="1"/>
</dbReference>
<organism evidence="5 6">
    <name type="scientific">Mycetocola zhadangensis</name>
    <dbReference type="NCBI Taxonomy" id="1164595"/>
    <lineage>
        <taxon>Bacteria</taxon>
        <taxon>Bacillati</taxon>
        <taxon>Actinomycetota</taxon>
        <taxon>Actinomycetes</taxon>
        <taxon>Micrococcales</taxon>
        <taxon>Microbacteriaceae</taxon>
        <taxon>Mycetocola</taxon>
    </lineage>
</organism>
<evidence type="ECO:0000256" key="2">
    <source>
        <dbReference type="SAM" id="MobiDB-lite"/>
    </source>
</evidence>
<evidence type="ECO:0000256" key="1">
    <source>
        <dbReference type="SAM" id="Coils"/>
    </source>
</evidence>
<dbReference type="InterPro" id="IPR052155">
    <property type="entry name" value="Biofilm_reg_signaling"/>
</dbReference>
<dbReference type="InterPro" id="IPR000160">
    <property type="entry name" value="GGDEF_dom"/>
</dbReference>
<dbReference type="Pfam" id="PF13185">
    <property type="entry name" value="GAF_2"/>
    <property type="match status" value="1"/>
</dbReference>
<feature type="coiled-coil region" evidence="1">
    <location>
        <begin position="130"/>
        <end position="157"/>
    </location>
</feature>
<evidence type="ECO:0000259" key="4">
    <source>
        <dbReference type="PROSITE" id="PS50887"/>
    </source>
</evidence>
<dbReference type="SMART" id="SM00065">
    <property type="entry name" value="GAF"/>
    <property type="match status" value="1"/>
</dbReference>
<accession>A0A3L7IWR4</accession>
<dbReference type="Pfam" id="PF00989">
    <property type="entry name" value="PAS"/>
    <property type="match status" value="1"/>
</dbReference>
<dbReference type="SUPFAM" id="SSF55073">
    <property type="entry name" value="Nucleotide cyclase"/>
    <property type="match status" value="1"/>
</dbReference>
<dbReference type="InterPro" id="IPR003018">
    <property type="entry name" value="GAF"/>
</dbReference>
<dbReference type="SMART" id="SM00267">
    <property type="entry name" value="GGDEF"/>
    <property type="match status" value="1"/>
</dbReference>
<comment type="caution">
    <text evidence="5">The sequence shown here is derived from an EMBL/GenBank/DDBJ whole genome shotgun (WGS) entry which is preliminary data.</text>
</comment>
<feature type="region of interest" description="Disordered" evidence="2">
    <location>
        <begin position="1"/>
        <end position="21"/>
    </location>
</feature>
<sequence length="478" mass="51537">MTDPAGVGPAEPSPAQPGSDFEDLYENAPCGYLVTSADGRITSVNTTFTRMIGHPPHELLGRNFQALLTVGSQLFHETRYVPTLRLRGRVDEIVLSLQCADGTNLHTMINAIQNGVSGEVRLAVFDSTARRDYERELLEARRAAETSEAQVRILQQASTAFTLADTESALTAALAENVREAFSSSFTAILLFDEAGVLQLATGSHPLLEYIHAGWDTPSTDAVRLNQVVIVPNLDEAQKMYPHLVPVYHANQLQTAIASPLTDKGKPVGVISSFFRRERNFDPELLELLGTLTQQASHVLARIRLQGQLARMALHDQLTGLANRQLLQVRLNQAIAAAERSGRPLAVVFLDLDGFKVVNDNCGHAIGDSVLSQVADRLRTSVRAADTIGRYGGDEFVVICEDTDADAVSHVTDRILASVREPLEGVPDEYPVSASIGVALLVPDAGSAVTTDGILGLADAAMYQSKNAGKDRVTVVVV</sequence>
<dbReference type="InterPro" id="IPR043128">
    <property type="entry name" value="Rev_trsase/Diguanyl_cyclase"/>
</dbReference>
<dbReference type="Proteomes" id="UP000282460">
    <property type="component" value="Unassembled WGS sequence"/>
</dbReference>
<feature type="domain" description="PAS" evidence="3">
    <location>
        <begin position="17"/>
        <end position="63"/>
    </location>
</feature>
<dbReference type="AlphaFoldDB" id="A0A3L7IWR4"/>
<dbReference type="Gene3D" id="3.30.450.20">
    <property type="entry name" value="PAS domain"/>
    <property type="match status" value="1"/>
</dbReference>
<dbReference type="InterPro" id="IPR029016">
    <property type="entry name" value="GAF-like_dom_sf"/>
</dbReference>
<dbReference type="NCBIfam" id="TIGR00254">
    <property type="entry name" value="GGDEF"/>
    <property type="match status" value="1"/>
</dbReference>
<dbReference type="CDD" id="cd00130">
    <property type="entry name" value="PAS"/>
    <property type="match status" value="1"/>
</dbReference>
<dbReference type="OrthoDB" id="23692at2"/>
<dbReference type="CDD" id="cd01949">
    <property type="entry name" value="GGDEF"/>
    <property type="match status" value="1"/>
</dbReference>
<dbReference type="PANTHER" id="PTHR44757:SF2">
    <property type="entry name" value="BIOFILM ARCHITECTURE MAINTENANCE PROTEIN MBAA"/>
    <property type="match status" value="1"/>
</dbReference>
<dbReference type="InterPro" id="IPR000014">
    <property type="entry name" value="PAS"/>
</dbReference>
<dbReference type="SMART" id="SM00091">
    <property type="entry name" value="PAS"/>
    <property type="match status" value="1"/>
</dbReference>
<dbReference type="NCBIfam" id="TIGR00229">
    <property type="entry name" value="sensory_box"/>
    <property type="match status" value="1"/>
</dbReference>
<dbReference type="RefSeq" id="WP_121659935.1">
    <property type="nucleotide sequence ID" value="NZ_BMEK01000003.1"/>
</dbReference>
<evidence type="ECO:0000259" key="3">
    <source>
        <dbReference type="PROSITE" id="PS50112"/>
    </source>
</evidence>
<dbReference type="PANTHER" id="PTHR44757">
    <property type="entry name" value="DIGUANYLATE CYCLASE DGCP"/>
    <property type="match status" value="1"/>
</dbReference>
<name>A0A3L7IWR4_9MICO</name>
<dbReference type="EMBL" id="RCWJ01000003">
    <property type="protein sequence ID" value="RLQ82633.1"/>
    <property type="molecule type" value="Genomic_DNA"/>
</dbReference>